<protein>
    <submittedName>
        <fullName evidence="9">Indigoidine synthase A-like protein</fullName>
    </submittedName>
</protein>
<dbReference type="Pfam" id="PF04227">
    <property type="entry name" value="Indigoidine_A"/>
    <property type="match status" value="1"/>
</dbReference>
<evidence type="ECO:0000256" key="3">
    <source>
        <dbReference type="ARBA" id="ARBA00022777"/>
    </source>
</evidence>
<evidence type="ECO:0000256" key="2">
    <source>
        <dbReference type="ARBA" id="ARBA00022723"/>
    </source>
</evidence>
<keyword evidence="7" id="KW-0326">Glycosidase</keyword>
<keyword evidence="10" id="KW-1185">Reference proteome</keyword>
<dbReference type="PANTHER" id="PTHR42909">
    <property type="entry name" value="ZGC:136858"/>
    <property type="match status" value="1"/>
</dbReference>
<dbReference type="SUPFAM" id="SSF110581">
    <property type="entry name" value="Indigoidine synthase A-like"/>
    <property type="match status" value="1"/>
</dbReference>
<feature type="domain" description="Rhodanese" evidence="8">
    <location>
        <begin position="140"/>
        <end position="179"/>
    </location>
</feature>
<evidence type="ECO:0000256" key="5">
    <source>
        <dbReference type="ARBA" id="ARBA00023211"/>
    </source>
</evidence>
<dbReference type="SUPFAM" id="SSF53613">
    <property type="entry name" value="Ribokinase-like"/>
    <property type="match status" value="1"/>
</dbReference>
<dbReference type="Gene3D" id="3.40.1190.20">
    <property type="match status" value="1"/>
</dbReference>
<evidence type="ECO:0000256" key="1">
    <source>
        <dbReference type="ARBA" id="ARBA00022679"/>
    </source>
</evidence>
<proteinExistence type="inferred from homology"/>
<dbReference type="STRING" id="1330018.A0A167P3P9"/>
<dbReference type="GO" id="GO:0046872">
    <property type="term" value="F:metal ion binding"/>
    <property type="evidence" value="ECO:0007669"/>
    <property type="project" value="UniProtKB-KW"/>
</dbReference>
<dbReference type="HAMAP" id="MF_01876">
    <property type="entry name" value="PsiMP_glycosidase"/>
    <property type="match status" value="1"/>
</dbReference>
<keyword evidence="4" id="KW-0378">Hydrolase</keyword>
<dbReference type="AlphaFoldDB" id="A0A167P3P9"/>
<gene>
    <name evidence="9" type="ORF">CALVIDRAFT_535477</name>
</gene>
<dbReference type="Gene3D" id="3.40.1790.10">
    <property type="entry name" value="Indigoidine synthase domain"/>
    <property type="match status" value="1"/>
</dbReference>
<sequence>MRKRCISDTAFIIAPEVQDALRTGRPVVALESALITHGLPFPTNHETATSLEAIVRSTGCVPATIGLLRGKVHVGLAAMELQQLSDMGYNGPMVKVSRRDLGACIALKRSGGTTIAGTMVIAHAAGIRVFGTGGLGGVHRGGESSLDVSADLTELGRTPVAVVSSGVKAILDIGRTLEYLETQGVPVVTYGLTDDFPAFYSRLSGHKSPWRVESALQAAGIIHANQLLGLQCGTLFAVPIPDVHEAKAAQIQEAVEIAIRESTQNGMSKRGNDATPWLLRRVAELTKGEAVQSNIALLESNVRVAGEIAAAFAEHFDNPYVARNNAASTRDVASAFVSSTPKLRESKLPSPSVVIVGSAAVDITARLPKGTDLYSKSTLPGTVITTSGGVARNVAEATHRLLQGQGATSNEETLLISPIGQDALATVIIEGLHNTGQRVDGLLQRYAPQSRTAVCNLVLDGSGQLIGGIADMDITESLQGEEIADLLRTHRPSLVAFDANTTSDVMASILHYCQDSGAQAFFEPTSTIKCTRILDCFATQLKTQGQQRLDFMSPNALEAQTLYENARSRGLYSCDTWWTAMEHMSLDDRYRSELDALCRQEVHNEAQLGNEDLSFLLKDGLIQMATHLLPFVRCIFVKLGNRGALFVGHLNVEDSIAAGWQVLSSNPQRRLVVAHGKNGTTVVQHFKPEPLPASIPFNSTGAGDSFSGAILAALLRVQLNLDLGNIAEAVRLAQHCATLTLRSDNAVAPEISQTRDTPVHTSTDRL</sequence>
<evidence type="ECO:0000313" key="9">
    <source>
        <dbReference type="EMBL" id="KZO98388.1"/>
    </source>
</evidence>
<keyword evidence="1" id="KW-0808">Transferase</keyword>
<dbReference type="GO" id="GO:0004730">
    <property type="term" value="F:pseudouridylate synthase activity"/>
    <property type="evidence" value="ECO:0007669"/>
    <property type="project" value="InterPro"/>
</dbReference>
<dbReference type="PANTHER" id="PTHR42909:SF1">
    <property type="entry name" value="CARBOHYDRATE KINASE PFKB DOMAIN-CONTAINING PROTEIN"/>
    <property type="match status" value="1"/>
</dbReference>
<keyword evidence="5" id="KW-0464">Manganese</keyword>
<evidence type="ECO:0000256" key="4">
    <source>
        <dbReference type="ARBA" id="ARBA00022801"/>
    </source>
</evidence>
<dbReference type="GO" id="GO:0016301">
    <property type="term" value="F:kinase activity"/>
    <property type="evidence" value="ECO:0007669"/>
    <property type="project" value="UniProtKB-KW"/>
</dbReference>
<dbReference type="GO" id="GO:0016798">
    <property type="term" value="F:hydrolase activity, acting on glycosyl bonds"/>
    <property type="evidence" value="ECO:0007669"/>
    <property type="project" value="UniProtKB-KW"/>
</dbReference>
<dbReference type="PROSITE" id="PS50206">
    <property type="entry name" value="RHODANESE_3"/>
    <property type="match status" value="1"/>
</dbReference>
<dbReference type="EMBL" id="KV417276">
    <property type="protein sequence ID" value="KZO98388.1"/>
    <property type="molecule type" value="Genomic_DNA"/>
</dbReference>
<evidence type="ECO:0000256" key="6">
    <source>
        <dbReference type="ARBA" id="ARBA00023239"/>
    </source>
</evidence>
<keyword evidence="3" id="KW-0418">Kinase</keyword>
<evidence type="ECO:0000313" key="10">
    <source>
        <dbReference type="Proteomes" id="UP000076738"/>
    </source>
</evidence>
<evidence type="ECO:0000259" key="8">
    <source>
        <dbReference type="PROSITE" id="PS50206"/>
    </source>
</evidence>
<dbReference type="InterPro" id="IPR007342">
    <property type="entry name" value="PsuG"/>
</dbReference>
<reference evidence="9 10" key="1">
    <citation type="journal article" date="2016" name="Mol. Biol. Evol.">
        <title>Comparative Genomics of Early-Diverging Mushroom-Forming Fungi Provides Insights into the Origins of Lignocellulose Decay Capabilities.</title>
        <authorList>
            <person name="Nagy L.G."/>
            <person name="Riley R."/>
            <person name="Tritt A."/>
            <person name="Adam C."/>
            <person name="Daum C."/>
            <person name="Floudas D."/>
            <person name="Sun H."/>
            <person name="Yadav J.S."/>
            <person name="Pangilinan J."/>
            <person name="Larsson K.H."/>
            <person name="Matsuura K."/>
            <person name="Barry K."/>
            <person name="Labutti K."/>
            <person name="Kuo R."/>
            <person name="Ohm R.A."/>
            <person name="Bhattacharya S.S."/>
            <person name="Shirouzu T."/>
            <person name="Yoshinaga Y."/>
            <person name="Martin F.M."/>
            <person name="Grigoriev I.V."/>
            <person name="Hibbett D.S."/>
        </authorList>
    </citation>
    <scope>NUCLEOTIDE SEQUENCE [LARGE SCALE GENOMIC DNA]</scope>
    <source>
        <strain evidence="9 10">TUFC12733</strain>
    </source>
</reference>
<dbReference type="GO" id="GO:0005737">
    <property type="term" value="C:cytoplasm"/>
    <property type="evidence" value="ECO:0007669"/>
    <property type="project" value="TreeGrafter"/>
</dbReference>
<evidence type="ECO:0000256" key="7">
    <source>
        <dbReference type="ARBA" id="ARBA00023295"/>
    </source>
</evidence>
<dbReference type="InterPro" id="IPR029056">
    <property type="entry name" value="Ribokinase-like"/>
</dbReference>
<dbReference type="InterPro" id="IPR011611">
    <property type="entry name" value="PfkB_dom"/>
</dbReference>
<organism evidence="9 10">
    <name type="scientific">Calocera viscosa (strain TUFC12733)</name>
    <dbReference type="NCBI Taxonomy" id="1330018"/>
    <lineage>
        <taxon>Eukaryota</taxon>
        <taxon>Fungi</taxon>
        <taxon>Dikarya</taxon>
        <taxon>Basidiomycota</taxon>
        <taxon>Agaricomycotina</taxon>
        <taxon>Dacrymycetes</taxon>
        <taxon>Dacrymycetales</taxon>
        <taxon>Dacrymycetaceae</taxon>
        <taxon>Calocera</taxon>
    </lineage>
</organism>
<keyword evidence="6" id="KW-0456">Lyase</keyword>
<dbReference type="InterPro" id="IPR002173">
    <property type="entry name" value="Carboh/pur_kinase_PfkB_CS"/>
</dbReference>
<dbReference type="InterPro" id="IPR001763">
    <property type="entry name" value="Rhodanese-like_dom"/>
</dbReference>
<dbReference type="Pfam" id="PF00294">
    <property type="entry name" value="PfkB"/>
    <property type="match status" value="1"/>
</dbReference>
<dbReference type="InterPro" id="IPR022830">
    <property type="entry name" value="Indigdn_synthA-like"/>
</dbReference>
<dbReference type="PROSITE" id="PS00584">
    <property type="entry name" value="PFKB_KINASES_2"/>
    <property type="match status" value="1"/>
</dbReference>
<dbReference type="Proteomes" id="UP000076738">
    <property type="component" value="Unassembled WGS sequence"/>
</dbReference>
<keyword evidence="2" id="KW-0479">Metal-binding</keyword>
<dbReference type="OrthoDB" id="198885at2759"/>
<name>A0A167P3P9_CALVF</name>
<accession>A0A167P3P9</accession>